<keyword evidence="3 4" id="KW-0456">Lyase</keyword>
<dbReference type="Gene3D" id="3.30.1360.20">
    <property type="entry name" value="Transcriptional coactivator/pterin dehydratase"/>
    <property type="match status" value="1"/>
</dbReference>
<evidence type="ECO:0000256" key="1">
    <source>
        <dbReference type="ARBA" id="ARBA00001554"/>
    </source>
</evidence>
<organism evidence="5">
    <name type="scientific">uncultured Woeseiaceae bacterium</name>
    <dbReference type="NCBI Taxonomy" id="1983305"/>
    <lineage>
        <taxon>Bacteria</taxon>
        <taxon>Pseudomonadati</taxon>
        <taxon>Pseudomonadota</taxon>
        <taxon>Gammaproteobacteria</taxon>
        <taxon>Woeseiales</taxon>
        <taxon>Woeseiaceae</taxon>
        <taxon>environmental samples</taxon>
    </lineage>
</organism>
<dbReference type="NCBIfam" id="NF002018">
    <property type="entry name" value="PRK00823.1-3"/>
    <property type="match status" value="1"/>
</dbReference>
<accession>A0A7D9D342</accession>
<dbReference type="InterPro" id="IPR001533">
    <property type="entry name" value="Pterin_deHydtase"/>
</dbReference>
<gene>
    <name evidence="5" type="ORF">JTBM06_V1_30044</name>
</gene>
<dbReference type="Pfam" id="PF01329">
    <property type="entry name" value="Pterin_4a"/>
    <property type="match status" value="1"/>
</dbReference>
<dbReference type="AlphaFoldDB" id="A0A7D9D342"/>
<name>A0A7D9D342_9GAMM</name>
<evidence type="ECO:0000313" key="5">
    <source>
        <dbReference type="EMBL" id="VUX55485.1"/>
    </source>
</evidence>
<dbReference type="CDD" id="cd00914">
    <property type="entry name" value="PCD_DCoH_subfamily_b"/>
    <property type="match status" value="1"/>
</dbReference>
<proteinExistence type="inferred from homology"/>
<evidence type="ECO:0000256" key="4">
    <source>
        <dbReference type="HAMAP-Rule" id="MF_00434"/>
    </source>
</evidence>
<dbReference type="GO" id="GO:0008124">
    <property type="term" value="F:4-alpha-hydroxytetrahydrobiopterin dehydratase activity"/>
    <property type="evidence" value="ECO:0007669"/>
    <property type="project" value="UniProtKB-UniRule"/>
</dbReference>
<dbReference type="HAMAP" id="MF_00434">
    <property type="entry name" value="Pterin_4_alpha"/>
    <property type="match status" value="1"/>
</dbReference>
<protein>
    <recommendedName>
        <fullName evidence="4">Putative pterin-4-alpha-carbinolamine dehydratase</fullName>
        <shortName evidence="4">PHS</shortName>
        <ecNumber evidence="4">4.2.1.96</ecNumber>
    </recommendedName>
    <alternativeName>
        <fullName evidence="4">4-alpha-hydroxy-tetrahydropterin dehydratase</fullName>
    </alternativeName>
    <alternativeName>
        <fullName evidence="4">Pterin carbinolamine dehydratase</fullName>
        <shortName evidence="4">PCD</shortName>
    </alternativeName>
</protein>
<dbReference type="SUPFAM" id="SSF55248">
    <property type="entry name" value="PCD-like"/>
    <property type="match status" value="1"/>
</dbReference>
<dbReference type="InterPro" id="IPR036428">
    <property type="entry name" value="PCD_sf"/>
</dbReference>
<evidence type="ECO:0000256" key="2">
    <source>
        <dbReference type="ARBA" id="ARBA00006472"/>
    </source>
</evidence>
<comment type="similarity">
    <text evidence="2 4">Belongs to the pterin-4-alpha-carbinolamine dehydratase family.</text>
</comment>
<dbReference type="PANTHER" id="PTHR12599:SF0">
    <property type="entry name" value="PTERIN-4-ALPHA-CARBINOLAMINE DEHYDRATASE"/>
    <property type="match status" value="1"/>
</dbReference>
<dbReference type="GO" id="GO:0006729">
    <property type="term" value="P:tetrahydrobiopterin biosynthetic process"/>
    <property type="evidence" value="ECO:0007669"/>
    <property type="project" value="InterPro"/>
</dbReference>
<reference evidence="5" key="1">
    <citation type="submission" date="2019-07" db="EMBL/GenBank/DDBJ databases">
        <authorList>
            <person name="Weber M."/>
            <person name="Kostadinov I."/>
            <person name="Kostadinov D I."/>
        </authorList>
    </citation>
    <scope>NUCLEOTIDE SEQUENCE</scope>
    <source>
        <strain evidence="5">Gfbio:sag-sample-m06:053724c1-46a9-4a36-b237-ea2bf867836b</strain>
    </source>
</reference>
<dbReference type="EMBL" id="LR633967">
    <property type="protein sequence ID" value="VUX55485.1"/>
    <property type="molecule type" value="Genomic_DNA"/>
</dbReference>
<evidence type="ECO:0000256" key="3">
    <source>
        <dbReference type="ARBA" id="ARBA00023239"/>
    </source>
</evidence>
<dbReference type="NCBIfam" id="NF002017">
    <property type="entry name" value="PRK00823.1-2"/>
    <property type="match status" value="1"/>
</dbReference>
<dbReference type="PANTHER" id="PTHR12599">
    <property type="entry name" value="PTERIN-4-ALPHA-CARBINOLAMINE DEHYDRATASE"/>
    <property type="match status" value="1"/>
</dbReference>
<dbReference type="EC" id="4.2.1.96" evidence="4"/>
<sequence>MGEKLNDDAINTGLDELPGWFLVKEKLHREFKFGNFVEAFGFMTSAAIESEKMDHHPEWFNVYSKVVVDLTTHSAGGITELDFDLARKMNDLAKSAI</sequence>
<comment type="catalytic activity">
    <reaction evidence="1 4">
        <text>(4aS,6R)-4a-hydroxy-L-erythro-5,6,7,8-tetrahydrobiopterin = (6R)-L-erythro-6,7-dihydrobiopterin + H2O</text>
        <dbReference type="Rhea" id="RHEA:11920"/>
        <dbReference type="ChEBI" id="CHEBI:15377"/>
        <dbReference type="ChEBI" id="CHEBI:15642"/>
        <dbReference type="ChEBI" id="CHEBI:43120"/>
        <dbReference type="EC" id="4.2.1.96"/>
    </reaction>
</comment>